<feature type="signal peptide" evidence="5">
    <location>
        <begin position="1"/>
        <end position="31"/>
    </location>
</feature>
<reference evidence="6 7" key="1">
    <citation type="submission" date="2019-01" db="EMBL/GenBank/DDBJ databases">
        <title>Sequencing of cultivated peanut Arachis hypogaea provides insights into genome evolution and oil improvement.</title>
        <authorList>
            <person name="Chen X."/>
        </authorList>
    </citation>
    <scope>NUCLEOTIDE SEQUENCE [LARGE SCALE GENOMIC DNA]</scope>
    <source>
        <strain evidence="7">cv. Fuhuasheng</strain>
        <tissue evidence="6">Leaves</tissue>
    </source>
</reference>
<keyword evidence="2 5" id="KW-0732">Signal</keyword>
<dbReference type="PANTHER" id="PTHR22835">
    <property type="entry name" value="ZINC FINGER FYVE DOMAIN CONTAINING PROTEIN"/>
    <property type="match status" value="1"/>
</dbReference>
<sequence>MDCRRTKHVTRHLCLILCVLSSWSLVQEALGGGNNNKCWFPAIYNFGDSNSDTGAVSAAFTSVQPPNGETFFGTLSGRASDGRLIIDFITEELKLPYVSAYLNSVGSNYRHGANFATGGSSILPGGYSPFHLGLQVSQFIQFKSHTNILFNQLSDNGTDPPLKSGLPRPEEFSKAIYTIDIGQNDLAFGIQHGSMEQVRRSIPDILSQYSQSAQQLYNEGARVFWIHNTGPIGCLPYSYIYYEPKKGNIDANGCVKPHNELALEFNRQLKNQVFQLRKKLPLAKFTYVDVFKAKYQLISTAKSQGFVPPLEFCCGSFYGYHINCGKKAVVNGTVYGNPCKNPSQHVSWDGIHYSQAANQWVAKRILYGSFSDPPIPIGQACF</sequence>
<proteinExistence type="inferred from homology"/>
<evidence type="ECO:0000256" key="1">
    <source>
        <dbReference type="ARBA" id="ARBA00008668"/>
    </source>
</evidence>
<dbReference type="EMBL" id="SDMP01000015">
    <property type="protein sequence ID" value="RYR08207.1"/>
    <property type="molecule type" value="Genomic_DNA"/>
</dbReference>
<dbReference type="PANTHER" id="PTHR22835:SF555">
    <property type="entry name" value="GDSL-LIKE LIPASE_ACYLHYDROLASE"/>
    <property type="match status" value="1"/>
</dbReference>
<evidence type="ECO:0000256" key="2">
    <source>
        <dbReference type="ARBA" id="ARBA00022729"/>
    </source>
</evidence>
<dbReference type="Gene3D" id="3.40.50.1110">
    <property type="entry name" value="SGNH hydrolase"/>
    <property type="match status" value="1"/>
</dbReference>
<dbReference type="InterPro" id="IPR036514">
    <property type="entry name" value="SGNH_hydro_sf"/>
</dbReference>
<evidence type="ECO:0000313" key="7">
    <source>
        <dbReference type="Proteomes" id="UP000289738"/>
    </source>
</evidence>
<evidence type="ECO:0000256" key="4">
    <source>
        <dbReference type="ARBA" id="ARBA00023180"/>
    </source>
</evidence>
<dbReference type="AlphaFoldDB" id="A0A444Z1Z3"/>
<dbReference type="Proteomes" id="UP000289738">
    <property type="component" value="Chromosome B05"/>
</dbReference>
<dbReference type="OrthoDB" id="1600564at2759"/>
<keyword evidence="3" id="KW-0378">Hydrolase</keyword>
<name>A0A444Z1Z3_ARAHY</name>
<dbReference type="GO" id="GO:0016788">
    <property type="term" value="F:hydrolase activity, acting on ester bonds"/>
    <property type="evidence" value="ECO:0007669"/>
    <property type="project" value="InterPro"/>
</dbReference>
<keyword evidence="4" id="KW-0325">Glycoprotein</keyword>
<dbReference type="InterPro" id="IPR001087">
    <property type="entry name" value="GDSL"/>
</dbReference>
<keyword evidence="7" id="KW-1185">Reference proteome</keyword>
<dbReference type="Gramene" id="arahy.Tifrunner.gnm2.ann2.Ah15g387200.1">
    <property type="protein sequence ID" value="arahy.Tifrunner.gnm2.ann2.Ah15g387200.1-CDS"/>
    <property type="gene ID" value="arahy.Tifrunner.gnm2.ann2.Ah15g387200"/>
</dbReference>
<dbReference type="InterPro" id="IPR035669">
    <property type="entry name" value="SGNH_plant_lipase-like"/>
</dbReference>
<protein>
    <recommendedName>
        <fullName evidence="8">GDSL esterase/lipase</fullName>
    </recommendedName>
</protein>
<feature type="chain" id="PRO_5019453984" description="GDSL esterase/lipase" evidence="5">
    <location>
        <begin position="32"/>
        <end position="382"/>
    </location>
</feature>
<evidence type="ECO:0000256" key="5">
    <source>
        <dbReference type="SAM" id="SignalP"/>
    </source>
</evidence>
<accession>A0A444Z1Z3</accession>
<dbReference type="SUPFAM" id="SSF52266">
    <property type="entry name" value="SGNH hydrolase"/>
    <property type="match status" value="1"/>
</dbReference>
<comment type="similarity">
    <text evidence="1">Belongs to the 'GDSL' lipolytic enzyme family.</text>
</comment>
<evidence type="ECO:0000313" key="6">
    <source>
        <dbReference type="EMBL" id="RYR08207.1"/>
    </source>
</evidence>
<comment type="caution">
    <text evidence="6">The sequence shown here is derived from an EMBL/GenBank/DDBJ whole genome shotgun (WGS) entry which is preliminary data.</text>
</comment>
<organism evidence="6 7">
    <name type="scientific">Arachis hypogaea</name>
    <name type="common">Peanut</name>
    <dbReference type="NCBI Taxonomy" id="3818"/>
    <lineage>
        <taxon>Eukaryota</taxon>
        <taxon>Viridiplantae</taxon>
        <taxon>Streptophyta</taxon>
        <taxon>Embryophyta</taxon>
        <taxon>Tracheophyta</taxon>
        <taxon>Spermatophyta</taxon>
        <taxon>Magnoliopsida</taxon>
        <taxon>eudicotyledons</taxon>
        <taxon>Gunneridae</taxon>
        <taxon>Pentapetalae</taxon>
        <taxon>rosids</taxon>
        <taxon>fabids</taxon>
        <taxon>Fabales</taxon>
        <taxon>Fabaceae</taxon>
        <taxon>Papilionoideae</taxon>
        <taxon>50 kb inversion clade</taxon>
        <taxon>dalbergioids sensu lato</taxon>
        <taxon>Dalbergieae</taxon>
        <taxon>Pterocarpus clade</taxon>
        <taxon>Arachis</taxon>
    </lineage>
</organism>
<evidence type="ECO:0000256" key="3">
    <source>
        <dbReference type="ARBA" id="ARBA00022801"/>
    </source>
</evidence>
<dbReference type="SMR" id="A0A444Z1Z3"/>
<dbReference type="CDD" id="cd01837">
    <property type="entry name" value="SGNH_plant_lipase_like"/>
    <property type="match status" value="1"/>
</dbReference>
<gene>
    <name evidence="6" type="ORF">Ahy_B05g075781</name>
</gene>
<dbReference type="Pfam" id="PF00657">
    <property type="entry name" value="Lipase_GDSL"/>
    <property type="match status" value="1"/>
</dbReference>
<evidence type="ECO:0008006" key="8">
    <source>
        <dbReference type="Google" id="ProtNLM"/>
    </source>
</evidence>